<dbReference type="InterPro" id="IPR036264">
    <property type="entry name" value="Bact_exopeptidase_dim_dom"/>
</dbReference>
<dbReference type="GO" id="GO:0016787">
    <property type="term" value="F:hydrolase activity"/>
    <property type="evidence" value="ECO:0007669"/>
    <property type="project" value="UniProtKB-KW"/>
</dbReference>
<reference evidence="4" key="1">
    <citation type="submission" date="2020-10" db="EMBL/GenBank/DDBJ databases">
        <authorList>
            <person name="Gilroy R."/>
        </authorList>
    </citation>
    <scope>NUCLEOTIDE SEQUENCE</scope>
    <source>
        <strain evidence="4">CHK191-8634</strain>
    </source>
</reference>
<evidence type="ECO:0000256" key="2">
    <source>
        <dbReference type="ARBA" id="ARBA00022801"/>
    </source>
</evidence>
<organism evidence="4 5">
    <name type="scientific">Candidatus Ventrousia excrementavium</name>
    <dbReference type="NCBI Taxonomy" id="2840961"/>
    <lineage>
        <taxon>Bacteria</taxon>
        <taxon>Bacillati</taxon>
        <taxon>Bacillota</taxon>
        <taxon>Clostridia</taxon>
        <taxon>Eubacteriales</taxon>
        <taxon>Clostridiaceae</taxon>
        <taxon>Clostridiaceae incertae sedis</taxon>
        <taxon>Candidatus Ventrousia</taxon>
    </lineage>
</organism>
<dbReference type="InterPro" id="IPR002933">
    <property type="entry name" value="Peptidase_M20"/>
</dbReference>
<dbReference type="GO" id="GO:0046872">
    <property type="term" value="F:metal ion binding"/>
    <property type="evidence" value="ECO:0007669"/>
    <property type="project" value="UniProtKB-KW"/>
</dbReference>
<dbReference type="PANTHER" id="PTHR43808">
    <property type="entry name" value="ACETYLORNITHINE DEACETYLASE"/>
    <property type="match status" value="1"/>
</dbReference>
<feature type="domain" description="Peptidase M20 dimerisation" evidence="3">
    <location>
        <begin position="182"/>
        <end position="276"/>
    </location>
</feature>
<dbReference type="SUPFAM" id="SSF53187">
    <property type="entry name" value="Zn-dependent exopeptidases"/>
    <property type="match status" value="1"/>
</dbReference>
<gene>
    <name evidence="4" type="ORF">IAB67_02095</name>
</gene>
<comment type="caution">
    <text evidence="4">The sequence shown here is derived from an EMBL/GenBank/DDBJ whole genome shotgun (WGS) entry which is preliminary data.</text>
</comment>
<dbReference type="Pfam" id="PF07687">
    <property type="entry name" value="M20_dimer"/>
    <property type="match status" value="1"/>
</dbReference>
<evidence type="ECO:0000259" key="3">
    <source>
        <dbReference type="Pfam" id="PF07687"/>
    </source>
</evidence>
<keyword evidence="1" id="KW-0479">Metal-binding</keyword>
<dbReference type="Pfam" id="PF01546">
    <property type="entry name" value="Peptidase_M20"/>
    <property type="match status" value="1"/>
</dbReference>
<reference evidence="4" key="2">
    <citation type="journal article" date="2021" name="PeerJ">
        <title>Extensive microbial diversity within the chicken gut microbiome revealed by metagenomics and culture.</title>
        <authorList>
            <person name="Gilroy R."/>
            <person name="Ravi A."/>
            <person name="Getino M."/>
            <person name="Pursley I."/>
            <person name="Horton D.L."/>
            <person name="Alikhan N.F."/>
            <person name="Baker D."/>
            <person name="Gharbi K."/>
            <person name="Hall N."/>
            <person name="Watson M."/>
            <person name="Adriaenssens E.M."/>
            <person name="Foster-Nyarko E."/>
            <person name="Jarju S."/>
            <person name="Secka A."/>
            <person name="Antonio M."/>
            <person name="Oren A."/>
            <person name="Chaudhuri R.R."/>
            <person name="La Ragione R."/>
            <person name="Hildebrand F."/>
            <person name="Pallen M.J."/>
        </authorList>
    </citation>
    <scope>NUCLEOTIDE SEQUENCE</scope>
    <source>
        <strain evidence="4">CHK191-8634</strain>
    </source>
</reference>
<name>A0A9D1IW18_9CLOT</name>
<dbReference type="PANTHER" id="PTHR43808:SF17">
    <property type="entry name" value="PEPTIDASE M20"/>
    <property type="match status" value="1"/>
</dbReference>
<dbReference type="SUPFAM" id="SSF55031">
    <property type="entry name" value="Bacterial exopeptidase dimerisation domain"/>
    <property type="match status" value="1"/>
</dbReference>
<evidence type="ECO:0000313" key="5">
    <source>
        <dbReference type="Proteomes" id="UP000824073"/>
    </source>
</evidence>
<sequence length="381" mass="41216">MSFLTPQALRYIEENQQSLVDLIAHLCTIPAPSNHEEQRAAFCKQWLEDAGATGVFIDDALNVIFPLGCEGDGPVSVFMAHTDTVFPDTEPFTPRIEDGKMHCPGVGDDTANLATLLLCAKYVIQNGLKPADGGVVFVANAGEEGLGNLKGSRAVMERYGRRVRQFISYDGSYPNICSRAVGSSRYRVEVLTEGGHSFGSFGNRNAIHLLAQMITDFYALKVPVDGDSKTTYNVGGIQGGTSVNTIAQQASMLFEYRSDSGVCLEKMEEFFQSVIAHYRTMGITVNVELLGKRPGMGDVDPAAMDALKNKMSAIMEEFCGKPATYSSGSTDANIPLSMGIPSLVFGAYHGRGAHTREEYIELDSLPTGFKIVLASILDCFA</sequence>
<dbReference type="Proteomes" id="UP000824073">
    <property type="component" value="Unassembled WGS sequence"/>
</dbReference>
<dbReference type="AlphaFoldDB" id="A0A9D1IW18"/>
<evidence type="ECO:0000256" key="1">
    <source>
        <dbReference type="ARBA" id="ARBA00022723"/>
    </source>
</evidence>
<dbReference type="Gene3D" id="3.40.630.10">
    <property type="entry name" value="Zn peptidases"/>
    <property type="match status" value="1"/>
</dbReference>
<dbReference type="EMBL" id="DVMR01000024">
    <property type="protein sequence ID" value="HIU43069.1"/>
    <property type="molecule type" value="Genomic_DNA"/>
</dbReference>
<proteinExistence type="predicted"/>
<dbReference type="Gene3D" id="3.30.70.360">
    <property type="match status" value="1"/>
</dbReference>
<dbReference type="InterPro" id="IPR050072">
    <property type="entry name" value="Peptidase_M20A"/>
</dbReference>
<keyword evidence="2" id="KW-0378">Hydrolase</keyword>
<protein>
    <submittedName>
        <fullName evidence="4">M20/M25/M40 family metallo-hydrolase</fullName>
    </submittedName>
</protein>
<accession>A0A9D1IW18</accession>
<dbReference type="InterPro" id="IPR011650">
    <property type="entry name" value="Peptidase_M20_dimer"/>
</dbReference>
<evidence type="ECO:0000313" key="4">
    <source>
        <dbReference type="EMBL" id="HIU43069.1"/>
    </source>
</evidence>